<dbReference type="EMBL" id="GDIQ01063152">
    <property type="protein sequence ID" value="JAN31585.1"/>
    <property type="molecule type" value="Transcribed_RNA"/>
</dbReference>
<dbReference type="Pfam" id="PF19283">
    <property type="entry name" value="APEH_N"/>
    <property type="match status" value="1"/>
</dbReference>
<evidence type="ECO:0000256" key="5">
    <source>
        <dbReference type="ARBA" id="ARBA00012917"/>
    </source>
</evidence>
<keyword evidence="7" id="KW-0378">Hydrolase</keyword>
<dbReference type="OrthoDB" id="416344at2759"/>
<evidence type="ECO:0000259" key="8">
    <source>
        <dbReference type="Pfam" id="PF00326"/>
    </source>
</evidence>
<comment type="catalytic activity">
    <reaction evidence="1">
        <text>Cleavage of an N-acetyl or N-formyl amino acid from the N-terminus of a polypeptide.</text>
        <dbReference type="EC" id="3.4.19.1"/>
    </reaction>
</comment>
<keyword evidence="6" id="KW-0963">Cytoplasm</keyword>
<evidence type="ECO:0000256" key="1">
    <source>
        <dbReference type="ARBA" id="ARBA00000721"/>
    </source>
</evidence>
<evidence type="ECO:0000256" key="6">
    <source>
        <dbReference type="ARBA" id="ARBA00022490"/>
    </source>
</evidence>
<feature type="domain" description="Peptidase S9 prolyl oligopeptidase catalytic" evidence="8">
    <location>
        <begin position="488"/>
        <end position="690"/>
    </location>
</feature>
<dbReference type="GO" id="GO:0005737">
    <property type="term" value="C:cytoplasm"/>
    <property type="evidence" value="ECO:0007669"/>
    <property type="project" value="UniProtKB-SubCell"/>
</dbReference>
<dbReference type="SUPFAM" id="SSF50993">
    <property type="entry name" value="Peptidase/esterase 'gauge' domain"/>
    <property type="match status" value="1"/>
</dbReference>
<dbReference type="GO" id="GO:0006508">
    <property type="term" value="P:proteolysis"/>
    <property type="evidence" value="ECO:0007669"/>
    <property type="project" value="InterPro"/>
</dbReference>
<dbReference type="EMBL" id="GDIQ01039366">
    <property type="protein sequence ID" value="JAN55371.1"/>
    <property type="molecule type" value="Transcribed_RNA"/>
</dbReference>
<dbReference type="PANTHER" id="PTHR42776:SF4">
    <property type="entry name" value="ACYLAMINO-ACID-RELEASING ENZYME"/>
    <property type="match status" value="1"/>
</dbReference>
<dbReference type="GO" id="GO:0008242">
    <property type="term" value="F:omega peptidase activity"/>
    <property type="evidence" value="ECO:0007669"/>
    <property type="project" value="UniProtKB-EC"/>
</dbReference>
<dbReference type="InterPro" id="IPR045550">
    <property type="entry name" value="AARE_N"/>
</dbReference>
<evidence type="ECO:0000256" key="7">
    <source>
        <dbReference type="ARBA" id="ARBA00022801"/>
    </source>
</evidence>
<reference evidence="10" key="1">
    <citation type="submission" date="2015-10" db="EMBL/GenBank/DDBJ databases">
        <title>EvidentialGene: Evidence-directed Construction of Complete mRNA Transcriptomes without Genomes.</title>
        <authorList>
            <person name="Gilbert D.G."/>
        </authorList>
    </citation>
    <scope>NUCLEOTIDE SEQUENCE</scope>
</reference>
<dbReference type="InterPro" id="IPR029058">
    <property type="entry name" value="AB_hydrolase_fold"/>
</dbReference>
<organism evidence="10">
    <name type="scientific">Daphnia magna</name>
    <dbReference type="NCBI Taxonomy" id="35525"/>
    <lineage>
        <taxon>Eukaryota</taxon>
        <taxon>Metazoa</taxon>
        <taxon>Ecdysozoa</taxon>
        <taxon>Arthropoda</taxon>
        <taxon>Crustacea</taxon>
        <taxon>Branchiopoda</taxon>
        <taxon>Diplostraca</taxon>
        <taxon>Cladocera</taxon>
        <taxon>Anomopoda</taxon>
        <taxon>Daphniidae</taxon>
        <taxon>Daphnia</taxon>
    </lineage>
</organism>
<name>A0A0P5Q158_9CRUS</name>
<evidence type="ECO:0000256" key="2">
    <source>
        <dbReference type="ARBA" id="ARBA00004496"/>
    </source>
</evidence>
<accession>A0A0P5Q158</accession>
<dbReference type="SUPFAM" id="SSF53474">
    <property type="entry name" value="alpha/beta-Hydrolases"/>
    <property type="match status" value="1"/>
</dbReference>
<feature type="domain" description="Acylamino-acid-releasing enzyme N-terminal" evidence="9">
    <location>
        <begin position="33"/>
        <end position="275"/>
    </location>
</feature>
<comment type="subcellular location">
    <subcellularLocation>
        <location evidence="2">Cytoplasm</location>
    </subcellularLocation>
</comment>
<dbReference type="GO" id="GO:0004252">
    <property type="term" value="F:serine-type endopeptidase activity"/>
    <property type="evidence" value="ECO:0007669"/>
    <property type="project" value="TreeGrafter"/>
</dbReference>
<evidence type="ECO:0000313" key="10">
    <source>
        <dbReference type="EMBL" id="JAN55371.1"/>
    </source>
</evidence>
<sequence length="705" mass="79080">MALKYTIEEAVTAWRRASQIVFYNAGRLSIQDDVVDVAVVASQRNLAKEESIRFQTHFIVQKSNLNLLSQTPSSDISTEKLIAFGSKSNVTAIIRETPDTKSSEKKNKQILEIWKDNCLWNSVDLQHLDKHGKVYTDGTFGCLEFSPDEKHLVYLAEKKEPKKQSFLQFGVASSAEGSKVGTEYDFVEDWGEQLVGKSQPVICIYKVNWEPFQSEDAVRILEASDEWSPGQLVWCSNQHLAGVAWYHQPRRLGIIYCSNRPSQIFKVDVSSGKYDWFGLKRNTAASPRHHAESNTLVYLTSLAYGPHHKEQQIAIISPDGTVQQVHSDSSESYQGMYNQSFPERCWSSDGKLVFFTTPCKSSVQSYALVLDSFKVHKLSLPDGCTGSVVLDVFQDLILVCGVSLTRPDQLFIGRFDPARVNEAPIQWKGLSGNNVLPSAHSLATDVLSFKPEDDMEYEASLVFPKNASKKTPLIVVPHGGPHAVSTDQFKSEVYFFSQLGYAVLFVNYRGSTGFGEKSLYSLLGKVGVQDVQEVHHATVQMVEKHSEVLDKELVFLFGGSHGGFLVTHLSGQYPDFYRAVSTRNPVIDMASMFPITDIADWTIVESGLGDGSELENLLELQSFSRMWEFSPIRYAKQVKAPTLLLVGKVDRRVPPTQSIEYYRALKLSGIKTRMILYEDCHSLSQVPVDTDALINTVLWFQESLQ</sequence>
<evidence type="ECO:0000259" key="9">
    <source>
        <dbReference type="Pfam" id="PF19283"/>
    </source>
</evidence>
<dbReference type="EMBL" id="GDIQ01082844">
    <property type="protein sequence ID" value="JAN11893.1"/>
    <property type="molecule type" value="Transcribed_RNA"/>
</dbReference>
<comment type="subunit">
    <text evidence="4">Homotetramer.</text>
</comment>
<proteinExistence type="inferred from homology"/>
<dbReference type="InterPro" id="IPR001375">
    <property type="entry name" value="Peptidase_S9_cat"/>
</dbReference>
<evidence type="ECO:0000256" key="4">
    <source>
        <dbReference type="ARBA" id="ARBA00011881"/>
    </source>
</evidence>
<dbReference type="EC" id="3.4.19.1" evidence="5"/>
<dbReference type="PANTHER" id="PTHR42776">
    <property type="entry name" value="SERINE PEPTIDASE S9 FAMILY MEMBER"/>
    <property type="match status" value="1"/>
</dbReference>
<dbReference type="Gene3D" id="3.40.50.1820">
    <property type="entry name" value="alpha/beta hydrolase"/>
    <property type="match status" value="1"/>
</dbReference>
<comment type="similarity">
    <text evidence="3">Belongs to the peptidase S9C family.</text>
</comment>
<evidence type="ECO:0000256" key="3">
    <source>
        <dbReference type="ARBA" id="ARBA00010040"/>
    </source>
</evidence>
<dbReference type="FunFam" id="3.40.50.1820:FF:000344">
    <property type="entry name" value="Acylamino-acid-releasing enzyme"/>
    <property type="match status" value="1"/>
</dbReference>
<dbReference type="AlphaFoldDB" id="A0A0P5Q158"/>
<dbReference type="Pfam" id="PF00326">
    <property type="entry name" value="Peptidase_S9"/>
    <property type="match status" value="1"/>
</dbReference>
<protein>
    <recommendedName>
        <fullName evidence="5">acylaminoacyl-peptidase</fullName>
        <ecNumber evidence="5">3.4.19.1</ecNumber>
    </recommendedName>
</protein>